<dbReference type="EMBL" id="JAPEVA010000076">
    <property type="protein sequence ID" value="KAJ4401271.1"/>
    <property type="molecule type" value="Genomic_DNA"/>
</dbReference>
<reference evidence="2" key="1">
    <citation type="submission" date="2022-10" db="EMBL/GenBank/DDBJ databases">
        <title>Tapping the CABI collections for fungal endophytes: first genome assemblies for Collariella, Neodidymelliopsis, Ascochyta clinopodiicola, Didymella pomorum, Didymosphaeria variabile, Neocosmospora piperis and Neocucurbitaria cava.</title>
        <authorList>
            <person name="Hill R."/>
        </authorList>
    </citation>
    <scope>NUCLEOTIDE SEQUENCE</scope>
    <source>
        <strain evidence="2">IMI 355091</strain>
    </source>
</reference>
<protein>
    <submittedName>
        <fullName evidence="2">Uncharacterized protein</fullName>
    </submittedName>
</protein>
<comment type="caution">
    <text evidence="2">The sequence shown here is derived from an EMBL/GenBank/DDBJ whole genome shotgun (WGS) entry which is preliminary data.</text>
</comment>
<proteinExistence type="predicted"/>
<accession>A0A9W8Z803</accession>
<dbReference type="OrthoDB" id="3598281at2759"/>
<dbReference type="Proteomes" id="UP001140510">
    <property type="component" value="Unassembled WGS sequence"/>
</dbReference>
<gene>
    <name evidence="2" type="ORF">N0V91_008047</name>
</gene>
<dbReference type="AlphaFoldDB" id="A0A9W8Z803"/>
<evidence type="ECO:0000313" key="2">
    <source>
        <dbReference type="EMBL" id="KAJ4401271.1"/>
    </source>
</evidence>
<organism evidence="2 3">
    <name type="scientific">Didymella pomorum</name>
    <dbReference type="NCBI Taxonomy" id="749634"/>
    <lineage>
        <taxon>Eukaryota</taxon>
        <taxon>Fungi</taxon>
        <taxon>Dikarya</taxon>
        <taxon>Ascomycota</taxon>
        <taxon>Pezizomycotina</taxon>
        <taxon>Dothideomycetes</taxon>
        <taxon>Pleosporomycetidae</taxon>
        <taxon>Pleosporales</taxon>
        <taxon>Pleosporineae</taxon>
        <taxon>Didymellaceae</taxon>
        <taxon>Didymella</taxon>
    </lineage>
</organism>
<feature type="region of interest" description="Disordered" evidence="1">
    <location>
        <begin position="17"/>
        <end position="128"/>
    </location>
</feature>
<evidence type="ECO:0000256" key="1">
    <source>
        <dbReference type="SAM" id="MobiDB-lite"/>
    </source>
</evidence>
<sequence>MKPEQHQHHMNTIFKNCKGNTLELPPAAFPSLRIDQARPEPPRSSSPPIWWRRKPDSDDWTSTSSHSPPSPLNPRKRRRRLSPRQTRNPYPCEHRSPPPKTTRQSAPCVSKAPNAPKSNETGLIFEPSPLRDPHEVRIVNKATWNTLELWYTLPPVALRKAGRVIQGEYDRLQEVGAFQQRAFRPKNDAKRKYTTWEVLVAQEKVLETKLQILKYKKAKLRNFKKPSILPPALGFVGLRIEEQ</sequence>
<evidence type="ECO:0000313" key="3">
    <source>
        <dbReference type="Proteomes" id="UP001140510"/>
    </source>
</evidence>
<keyword evidence="3" id="KW-1185">Reference proteome</keyword>
<name>A0A9W8Z803_9PLEO</name>